<sequence>MRSIADLRKCASAHLDTYVDPRAPFAFATYDQLYDFSGTLTAPDCLAANLLTLRLRHDHVIPLFQRDAGAGPRLLAAMQRVLDATTPDEPAFAELDSIDEPPFRLVRNANLLTEEVPQWTAVTVSKVLHRLRPHLVPICDALVRRFYLADQTVTFYRALHDDVRANRDLLAAITRGRRTPDGRPLSELRALDIVIWHHERYGCCVLS</sequence>
<evidence type="ECO:0000313" key="1">
    <source>
        <dbReference type="EMBL" id="TQI94063.1"/>
    </source>
</evidence>
<dbReference type="InterPro" id="IPR046275">
    <property type="entry name" value="DUF6308"/>
</dbReference>
<dbReference type="RefSeq" id="WP_142003343.1">
    <property type="nucleotide sequence ID" value="NZ_VFML01000002.1"/>
</dbReference>
<dbReference type="AlphaFoldDB" id="A0A542CTC0"/>
<keyword evidence="2" id="KW-1185">Reference proteome</keyword>
<organism evidence="1 2">
    <name type="scientific">Amycolatopsis cihanbeyliensis</name>
    <dbReference type="NCBI Taxonomy" id="1128664"/>
    <lineage>
        <taxon>Bacteria</taxon>
        <taxon>Bacillati</taxon>
        <taxon>Actinomycetota</taxon>
        <taxon>Actinomycetes</taxon>
        <taxon>Pseudonocardiales</taxon>
        <taxon>Pseudonocardiaceae</taxon>
        <taxon>Amycolatopsis</taxon>
    </lineage>
</organism>
<proteinExistence type="predicted"/>
<protein>
    <submittedName>
        <fullName evidence="1">Uncharacterized protein</fullName>
    </submittedName>
</protein>
<dbReference type="Pfam" id="PF19827">
    <property type="entry name" value="DUF6308"/>
    <property type="match status" value="1"/>
</dbReference>
<dbReference type="OrthoDB" id="5178186at2"/>
<reference evidence="1 2" key="1">
    <citation type="submission" date="2019-06" db="EMBL/GenBank/DDBJ databases">
        <title>Sequencing the genomes of 1000 actinobacteria strains.</title>
        <authorList>
            <person name="Klenk H.-P."/>
        </authorList>
    </citation>
    <scope>NUCLEOTIDE SEQUENCE [LARGE SCALE GENOMIC DNA]</scope>
    <source>
        <strain evidence="1 2">DSM 45679</strain>
    </source>
</reference>
<evidence type="ECO:0000313" key="2">
    <source>
        <dbReference type="Proteomes" id="UP000320876"/>
    </source>
</evidence>
<accession>A0A542CTC0</accession>
<comment type="caution">
    <text evidence="1">The sequence shown here is derived from an EMBL/GenBank/DDBJ whole genome shotgun (WGS) entry which is preliminary data.</text>
</comment>
<gene>
    <name evidence="1" type="ORF">FB471_6214</name>
</gene>
<dbReference type="Proteomes" id="UP000320876">
    <property type="component" value="Unassembled WGS sequence"/>
</dbReference>
<dbReference type="EMBL" id="VFML01000002">
    <property type="protein sequence ID" value="TQI94063.1"/>
    <property type="molecule type" value="Genomic_DNA"/>
</dbReference>
<name>A0A542CTC0_AMYCI</name>